<keyword evidence="4" id="KW-0699">rRNA-binding</keyword>
<dbReference type="GO" id="GO:1990904">
    <property type="term" value="C:ribonucleoprotein complex"/>
    <property type="evidence" value="ECO:0007669"/>
    <property type="project" value="UniProtKB-KW"/>
</dbReference>
<proteinExistence type="inferred from homology"/>
<keyword evidence="6" id="KW-0150">Chloroplast</keyword>
<dbReference type="RefSeq" id="YP_009256833.1">
    <property type="nucleotide sequence ID" value="NC_030314.1"/>
</dbReference>
<dbReference type="InterPro" id="IPR001787">
    <property type="entry name" value="Ribosomal_bL21"/>
</dbReference>
<dbReference type="PANTHER" id="PTHR21349:SF0">
    <property type="entry name" value="LARGE RIBOSOMAL SUBUNIT PROTEIN BL21M"/>
    <property type="match status" value="1"/>
</dbReference>
<keyword evidence="2 4" id="KW-0689">Ribosomal protein</keyword>
<keyword evidence="6" id="KW-0934">Plastid</keyword>
<geneLocation type="chloroplast" evidence="6"/>
<evidence type="ECO:0000256" key="4">
    <source>
        <dbReference type="HAMAP-Rule" id="MF_01363"/>
    </source>
</evidence>
<dbReference type="NCBIfam" id="TIGR00061">
    <property type="entry name" value="L21"/>
    <property type="match status" value="1"/>
</dbReference>
<name>A0A191T5W5_9VIRI</name>
<evidence type="ECO:0000256" key="5">
    <source>
        <dbReference type="RuleBase" id="RU000563"/>
    </source>
</evidence>
<dbReference type="AlphaFoldDB" id="A0A191T5W5"/>
<evidence type="ECO:0000256" key="1">
    <source>
        <dbReference type="ARBA" id="ARBA00008563"/>
    </source>
</evidence>
<keyword evidence="4" id="KW-0694">RNA-binding</keyword>
<dbReference type="InterPro" id="IPR036164">
    <property type="entry name" value="bL21-like_sf"/>
</dbReference>
<sequence>MNTYAIVEAGGEQLQVEPGRFYDIRLEMPIDELSKQRKIVFSRILMIRNTDGPSGQSNTFMGKPWLENATVKGRIFHQRRGNKMIVYNMRPKKHTSKKRAHRQSLLRFVVDAICLNNKTFLN</sequence>
<dbReference type="GO" id="GO:0009507">
    <property type="term" value="C:chloroplast"/>
    <property type="evidence" value="ECO:0007669"/>
    <property type="project" value="UniProtKB-SubCell"/>
</dbReference>
<dbReference type="GeneID" id="27986625"/>
<accession>A0A191T5W5</accession>
<dbReference type="GO" id="GO:0003735">
    <property type="term" value="F:structural constituent of ribosome"/>
    <property type="evidence" value="ECO:0007669"/>
    <property type="project" value="InterPro"/>
</dbReference>
<comment type="function">
    <text evidence="4 5">This protein binds to 23S rRNA.</text>
</comment>
<evidence type="ECO:0000313" key="6">
    <source>
        <dbReference type="EMBL" id="ANI25784.1"/>
    </source>
</evidence>
<dbReference type="GO" id="GO:0006412">
    <property type="term" value="P:translation"/>
    <property type="evidence" value="ECO:0007669"/>
    <property type="project" value="UniProtKB-UniRule"/>
</dbReference>
<dbReference type="InterPro" id="IPR028909">
    <property type="entry name" value="bL21-like"/>
</dbReference>
<keyword evidence="3 4" id="KW-0687">Ribonucleoprotein</keyword>
<organism evidence="6">
    <name type="scientific">Closterium baillyanum</name>
    <dbReference type="NCBI Taxonomy" id="1416941"/>
    <lineage>
        <taxon>Eukaryota</taxon>
        <taxon>Viridiplantae</taxon>
        <taxon>Streptophyta</taxon>
        <taxon>Zygnematophyceae</taxon>
        <taxon>Zygnematophycidae</taxon>
        <taxon>Desmidiales</taxon>
        <taxon>Closteriaceae</taxon>
        <taxon>Closterium</taxon>
    </lineage>
</organism>
<reference evidence="6" key="1">
    <citation type="journal article" date="2016" name="Front. Plant Sci.">
        <title>Comparative Chloroplast Genome Analyses of Streptophyte Green Algae Uncover Major Structural Alterations in the Klebsormidiophyceae, Coleochaetophyceae and Zygnematophyceae.</title>
        <authorList>
            <person name="Lemieux C."/>
            <person name="Otis C."/>
            <person name="Turmel M."/>
        </authorList>
    </citation>
    <scope>NUCLEOTIDE SEQUENCE</scope>
</reference>
<dbReference type="Pfam" id="PF00829">
    <property type="entry name" value="Ribosomal_L21p"/>
    <property type="match status" value="1"/>
</dbReference>
<comment type="subcellular location">
    <subcellularLocation>
        <location evidence="4">Plastid</location>
        <location evidence="4">Chloroplast</location>
    </subcellularLocation>
</comment>
<comment type="subunit">
    <text evidence="4 5">Part of the 50S ribosomal subunit.</text>
</comment>
<dbReference type="HAMAP" id="MF_01363">
    <property type="entry name" value="Ribosomal_bL21"/>
    <property type="match status" value="1"/>
</dbReference>
<evidence type="ECO:0000256" key="2">
    <source>
        <dbReference type="ARBA" id="ARBA00022980"/>
    </source>
</evidence>
<dbReference type="PANTHER" id="PTHR21349">
    <property type="entry name" value="50S RIBOSOMAL PROTEIN L21"/>
    <property type="match status" value="1"/>
</dbReference>
<gene>
    <name evidence="4 6" type="primary">rpl21</name>
</gene>
<dbReference type="GO" id="GO:0005840">
    <property type="term" value="C:ribosome"/>
    <property type="evidence" value="ECO:0007669"/>
    <property type="project" value="UniProtKB-KW"/>
</dbReference>
<dbReference type="SUPFAM" id="SSF141091">
    <property type="entry name" value="L21p-like"/>
    <property type="match status" value="1"/>
</dbReference>
<evidence type="ECO:0000256" key="3">
    <source>
        <dbReference type="ARBA" id="ARBA00023274"/>
    </source>
</evidence>
<protein>
    <recommendedName>
        <fullName evidence="4">Large ribosomal subunit protein bL21c</fullName>
    </recommendedName>
</protein>
<dbReference type="EMBL" id="KU646494">
    <property type="protein sequence ID" value="ANI25784.1"/>
    <property type="molecule type" value="Genomic_DNA"/>
</dbReference>
<comment type="similarity">
    <text evidence="1 4 5">Belongs to the bacterial ribosomal protein bL21 family.</text>
</comment>
<dbReference type="GO" id="GO:0019843">
    <property type="term" value="F:rRNA binding"/>
    <property type="evidence" value="ECO:0007669"/>
    <property type="project" value="UniProtKB-UniRule"/>
</dbReference>